<feature type="transmembrane region" description="Helical" evidence="1">
    <location>
        <begin position="66"/>
        <end position="84"/>
    </location>
</feature>
<feature type="transmembrane region" description="Helical" evidence="1">
    <location>
        <begin position="28"/>
        <end position="54"/>
    </location>
</feature>
<keyword evidence="1" id="KW-1133">Transmembrane helix</keyword>
<organism evidence="2">
    <name type="scientific">marine sediment metagenome</name>
    <dbReference type="NCBI Taxonomy" id="412755"/>
    <lineage>
        <taxon>unclassified sequences</taxon>
        <taxon>metagenomes</taxon>
        <taxon>ecological metagenomes</taxon>
    </lineage>
</organism>
<proteinExistence type="predicted"/>
<gene>
    <name evidence="2" type="ORF">LCGC14_1808680</name>
</gene>
<protein>
    <submittedName>
        <fullName evidence="2">Uncharacterized protein</fullName>
    </submittedName>
</protein>
<dbReference type="AlphaFoldDB" id="A0A0F9J256"/>
<evidence type="ECO:0000313" key="2">
    <source>
        <dbReference type="EMBL" id="KKM00011.1"/>
    </source>
</evidence>
<name>A0A0F9J256_9ZZZZ</name>
<dbReference type="EMBL" id="LAZR01017533">
    <property type="protein sequence ID" value="KKM00011.1"/>
    <property type="molecule type" value="Genomic_DNA"/>
</dbReference>
<comment type="caution">
    <text evidence="2">The sequence shown here is derived from an EMBL/GenBank/DDBJ whole genome shotgun (WGS) entry which is preliminary data.</text>
</comment>
<evidence type="ECO:0000256" key="1">
    <source>
        <dbReference type="SAM" id="Phobius"/>
    </source>
</evidence>
<sequence length="90" mass="9273">MPTNPNLYEKKQTGFFRDAQGHRSSKRLIGTALICSGSAYLGIVGVFSLSQIVADPMTALAVGKTLIYAGAGLLGVGVVEKFGAKNGGGK</sequence>
<reference evidence="2" key="1">
    <citation type="journal article" date="2015" name="Nature">
        <title>Complex archaea that bridge the gap between prokaryotes and eukaryotes.</title>
        <authorList>
            <person name="Spang A."/>
            <person name="Saw J.H."/>
            <person name="Jorgensen S.L."/>
            <person name="Zaremba-Niedzwiedzka K."/>
            <person name="Martijn J."/>
            <person name="Lind A.E."/>
            <person name="van Eijk R."/>
            <person name="Schleper C."/>
            <person name="Guy L."/>
            <person name="Ettema T.J."/>
        </authorList>
    </citation>
    <scope>NUCLEOTIDE SEQUENCE</scope>
</reference>
<keyword evidence="1" id="KW-0812">Transmembrane</keyword>
<keyword evidence="1" id="KW-0472">Membrane</keyword>
<accession>A0A0F9J256</accession>